<feature type="transmembrane region" description="Helical" evidence="9">
    <location>
        <begin position="451"/>
        <end position="477"/>
    </location>
</feature>
<evidence type="ECO:0000313" key="12">
    <source>
        <dbReference type="Proteomes" id="UP000450676"/>
    </source>
</evidence>
<evidence type="ECO:0000256" key="2">
    <source>
        <dbReference type="ARBA" id="ARBA00022475"/>
    </source>
</evidence>
<evidence type="ECO:0000256" key="3">
    <source>
        <dbReference type="ARBA" id="ARBA00022519"/>
    </source>
</evidence>
<accession>A0A7X4HCW8</accession>
<keyword evidence="2" id="KW-1003">Cell membrane</keyword>
<feature type="domain" description="TRAP C4-dicarboxylate transport system permease DctM subunit" evidence="10">
    <location>
        <begin position="12"/>
        <end position="303"/>
    </location>
</feature>
<evidence type="ECO:0000256" key="7">
    <source>
        <dbReference type="RuleBase" id="RU369079"/>
    </source>
</evidence>
<evidence type="ECO:0000313" key="11">
    <source>
        <dbReference type="EMBL" id="MYN08629.1"/>
    </source>
</evidence>
<keyword evidence="7" id="KW-0813">Transport</keyword>
<protein>
    <submittedName>
        <fullName evidence="11">TRAP transporter large permease subunit</fullName>
    </submittedName>
</protein>
<organism evidence="11 12">
    <name type="scientific">Pseudoduganella aquatica</name>
    <dbReference type="NCBI Taxonomy" id="2660641"/>
    <lineage>
        <taxon>Bacteria</taxon>
        <taxon>Pseudomonadati</taxon>
        <taxon>Pseudomonadota</taxon>
        <taxon>Betaproteobacteria</taxon>
        <taxon>Burkholderiales</taxon>
        <taxon>Oxalobacteraceae</taxon>
        <taxon>Telluria group</taxon>
        <taxon>Pseudoduganella</taxon>
    </lineage>
</organism>
<dbReference type="PANTHER" id="PTHR33362">
    <property type="entry name" value="SIALIC ACID TRAP TRANSPORTER PERMEASE PROTEIN SIAT-RELATED"/>
    <property type="match status" value="1"/>
</dbReference>
<gene>
    <name evidence="11" type="ORF">GTP77_14925</name>
</gene>
<feature type="transmembrane region" description="Helical" evidence="9">
    <location>
        <begin position="399"/>
        <end position="430"/>
    </location>
</feature>
<dbReference type="InterPro" id="IPR004681">
    <property type="entry name" value="TRAP_DctM"/>
</dbReference>
<feature type="transmembrane region" description="Helical" evidence="9">
    <location>
        <begin position="497"/>
        <end position="518"/>
    </location>
</feature>
<feature type="compositionally biased region" description="Pro residues" evidence="8">
    <location>
        <begin position="581"/>
        <end position="590"/>
    </location>
</feature>
<dbReference type="PANTHER" id="PTHR33362:SF7">
    <property type="entry name" value="SLL1103 PROTEIN"/>
    <property type="match status" value="1"/>
</dbReference>
<feature type="transmembrane region" description="Helical" evidence="9">
    <location>
        <begin position="231"/>
        <end position="252"/>
    </location>
</feature>
<feature type="transmembrane region" description="Helical" evidence="9">
    <location>
        <begin position="321"/>
        <end position="339"/>
    </location>
</feature>
<feature type="transmembrane region" description="Helical" evidence="9">
    <location>
        <begin position="258"/>
        <end position="277"/>
    </location>
</feature>
<evidence type="ECO:0000256" key="1">
    <source>
        <dbReference type="ARBA" id="ARBA00004429"/>
    </source>
</evidence>
<feature type="transmembrane region" description="Helical" evidence="9">
    <location>
        <begin position="107"/>
        <end position="135"/>
    </location>
</feature>
<feature type="transmembrane region" description="Helical" evidence="9">
    <location>
        <begin position="191"/>
        <end position="210"/>
    </location>
</feature>
<dbReference type="InterPro" id="IPR010656">
    <property type="entry name" value="DctM"/>
</dbReference>
<keyword evidence="5 9" id="KW-1133">Transmembrane helix</keyword>
<evidence type="ECO:0000256" key="6">
    <source>
        <dbReference type="ARBA" id="ARBA00023136"/>
    </source>
</evidence>
<feature type="transmembrane region" description="Helical" evidence="9">
    <location>
        <begin position="360"/>
        <end position="379"/>
    </location>
</feature>
<feature type="transmembrane region" description="Helical" evidence="9">
    <location>
        <begin position="289"/>
        <end position="309"/>
    </location>
</feature>
<comment type="function">
    <text evidence="7">Part of the tripartite ATP-independent periplasmic (TRAP) transport system.</text>
</comment>
<evidence type="ECO:0000256" key="8">
    <source>
        <dbReference type="SAM" id="MobiDB-lite"/>
    </source>
</evidence>
<name>A0A7X4HCW8_9BURK</name>
<dbReference type="AlphaFoldDB" id="A0A7X4HCW8"/>
<keyword evidence="4 9" id="KW-0812">Transmembrane</keyword>
<dbReference type="Proteomes" id="UP000450676">
    <property type="component" value="Unassembled WGS sequence"/>
</dbReference>
<feature type="transmembrane region" description="Helical" evidence="9">
    <location>
        <begin position="147"/>
        <end position="171"/>
    </location>
</feature>
<dbReference type="Pfam" id="PF06808">
    <property type="entry name" value="DctM"/>
    <property type="match status" value="1"/>
</dbReference>
<keyword evidence="6 9" id="KW-0472">Membrane</keyword>
<feature type="transmembrane region" description="Helical" evidence="9">
    <location>
        <begin position="12"/>
        <end position="41"/>
    </location>
</feature>
<proteinExistence type="predicted"/>
<reference evidence="11 12" key="1">
    <citation type="submission" date="2019-12" db="EMBL/GenBank/DDBJ databases">
        <title>Novel species isolated from a subtropical stream in China.</title>
        <authorList>
            <person name="Lu H."/>
        </authorList>
    </citation>
    <scope>NUCLEOTIDE SEQUENCE [LARGE SCALE GENOMIC DNA]</scope>
    <source>
        <strain evidence="11 12">FT127W</strain>
    </source>
</reference>
<keyword evidence="12" id="KW-1185">Reference proteome</keyword>
<evidence type="ECO:0000256" key="5">
    <source>
        <dbReference type="ARBA" id="ARBA00022989"/>
    </source>
</evidence>
<evidence type="ECO:0000259" key="10">
    <source>
        <dbReference type="Pfam" id="PF06808"/>
    </source>
</evidence>
<keyword evidence="3 7" id="KW-0997">Cell inner membrane</keyword>
<sequence length="590" mass="63515">MIPLEIMPPLMFGGLVVFMLVGFPVAFSLLAVGLFFGLIAMSEGFFGVAFMQAVPQRIFGSVLANDLLLAIPFFTFMGAVLEKCRLAEDMLDSMGQLFGKMRGGLGYSVIIVGFILGAITGTVAAQVIAMAMISLPVMMRYGYHMRYATGVLAASGTITQLVPPSLVLVVLADQLKTQTASADVGSMYLGAWGPSLVQIGLFALYTFVLSRLRPEWLPAAPRDEKTLEGWALWRQCLRGIIPAAVLIFMVLGTMMLGIATPTESGAMGALGAVILAVIRHPEFTARDKLVFRAGMAAMVVAGVIGAVYYEKLTGLAPAAKPYVQAALAVLYIAVIWLIVRASRIKPLRELIVLSYQSTMRLTAMVVFILIGSTCFSVVFQGVDGGRWVEHLFTGIPGGWIGFLLVVNLFVFFLAFFLDFFEIAFIVVPMLAPVAQKVLAPELESMMGSPEAAASAALVWFGVMLCVNMQTSFMHPPFGFALFYLRGVAPKEVKSSDIYWGALPWVGLQMIMVLLVAVFPQTVTYFLDKGTPGTTGSGDLIIERPAGDTGQGAEPDFQVPQFDDSTPAEPAKPDTKPATRPDAPPPAPDKK</sequence>
<dbReference type="GO" id="GO:0005886">
    <property type="term" value="C:plasma membrane"/>
    <property type="evidence" value="ECO:0007669"/>
    <property type="project" value="UniProtKB-SubCell"/>
</dbReference>
<dbReference type="GO" id="GO:0022857">
    <property type="term" value="F:transmembrane transporter activity"/>
    <property type="evidence" value="ECO:0007669"/>
    <property type="project" value="UniProtKB-UniRule"/>
</dbReference>
<dbReference type="EMBL" id="WWCU01000015">
    <property type="protein sequence ID" value="MYN08629.1"/>
    <property type="molecule type" value="Genomic_DNA"/>
</dbReference>
<comment type="subcellular location">
    <subcellularLocation>
        <location evidence="1 7">Cell inner membrane</location>
        <topology evidence="1 7">Multi-pass membrane protein</topology>
    </subcellularLocation>
</comment>
<evidence type="ECO:0000256" key="9">
    <source>
        <dbReference type="SAM" id="Phobius"/>
    </source>
</evidence>
<evidence type="ECO:0000256" key="4">
    <source>
        <dbReference type="ARBA" id="ARBA00022692"/>
    </source>
</evidence>
<feature type="transmembrane region" description="Helical" evidence="9">
    <location>
        <begin position="62"/>
        <end position="81"/>
    </location>
</feature>
<comment type="caution">
    <text evidence="11">The sequence shown here is derived from an EMBL/GenBank/DDBJ whole genome shotgun (WGS) entry which is preliminary data.</text>
</comment>
<dbReference type="RefSeq" id="WP_161072945.1">
    <property type="nucleotide sequence ID" value="NZ_CP086370.1"/>
</dbReference>
<feature type="region of interest" description="Disordered" evidence="8">
    <location>
        <begin position="535"/>
        <end position="590"/>
    </location>
</feature>